<feature type="region of interest" description="Disordered" evidence="1">
    <location>
        <begin position="1"/>
        <end position="20"/>
    </location>
</feature>
<evidence type="ECO:0000313" key="2">
    <source>
        <dbReference type="EMBL" id="CAA9545179.1"/>
    </source>
</evidence>
<feature type="non-terminal residue" evidence="2">
    <location>
        <position position="39"/>
    </location>
</feature>
<dbReference type="AlphaFoldDB" id="A0A6J4UD44"/>
<proteinExistence type="predicted"/>
<sequence>CDHLSVSRSPTDRRSEGSERMPFWRRCPAVAPVRVRSNC</sequence>
<feature type="compositionally biased region" description="Basic and acidic residues" evidence="1">
    <location>
        <begin position="1"/>
        <end position="19"/>
    </location>
</feature>
<evidence type="ECO:0000256" key="1">
    <source>
        <dbReference type="SAM" id="MobiDB-lite"/>
    </source>
</evidence>
<organism evidence="2">
    <name type="scientific">uncultured Thermomicrobiales bacterium</name>
    <dbReference type="NCBI Taxonomy" id="1645740"/>
    <lineage>
        <taxon>Bacteria</taxon>
        <taxon>Pseudomonadati</taxon>
        <taxon>Thermomicrobiota</taxon>
        <taxon>Thermomicrobia</taxon>
        <taxon>Thermomicrobiales</taxon>
        <taxon>environmental samples</taxon>
    </lineage>
</organism>
<protein>
    <submittedName>
        <fullName evidence="2">Uncharacterized protein</fullName>
    </submittedName>
</protein>
<feature type="non-terminal residue" evidence="2">
    <location>
        <position position="1"/>
    </location>
</feature>
<gene>
    <name evidence="2" type="ORF">AVDCRST_MAG70-445</name>
</gene>
<reference evidence="2" key="1">
    <citation type="submission" date="2020-02" db="EMBL/GenBank/DDBJ databases">
        <authorList>
            <person name="Meier V. D."/>
        </authorList>
    </citation>
    <scope>NUCLEOTIDE SEQUENCE</scope>
    <source>
        <strain evidence="2">AVDCRST_MAG70</strain>
    </source>
</reference>
<dbReference type="EMBL" id="CADCWH010000071">
    <property type="protein sequence ID" value="CAA9545179.1"/>
    <property type="molecule type" value="Genomic_DNA"/>
</dbReference>
<accession>A0A6J4UD44</accession>
<name>A0A6J4UD44_9BACT</name>